<dbReference type="EMBL" id="LR901650">
    <property type="protein sequence ID" value="CAD7249081.1"/>
    <property type="molecule type" value="Genomic_DNA"/>
</dbReference>
<dbReference type="PANTHER" id="PTHR24039:SF28">
    <property type="entry name" value="EGF-LIKE DOMAIN-CONTAINING PROTEIN"/>
    <property type="match status" value="1"/>
</dbReference>
<dbReference type="OrthoDB" id="6368997at2759"/>
<evidence type="ECO:0000313" key="9">
    <source>
        <dbReference type="Proteomes" id="UP000677054"/>
    </source>
</evidence>
<evidence type="ECO:0000313" key="8">
    <source>
        <dbReference type="EMBL" id="CAD7249081.1"/>
    </source>
</evidence>
<dbReference type="SMART" id="SM00181">
    <property type="entry name" value="EGF"/>
    <property type="match status" value="6"/>
</dbReference>
<organism evidence="8">
    <name type="scientific">Darwinula stevensoni</name>
    <dbReference type="NCBI Taxonomy" id="69355"/>
    <lineage>
        <taxon>Eukaryota</taxon>
        <taxon>Metazoa</taxon>
        <taxon>Ecdysozoa</taxon>
        <taxon>Arthropoda</taxon>
        <taxon>Crustacea</taxon>
        <taxon>Oligostraca</taxon>
        <taxon>Ostracoda</taxon>
        <taxon>Podocopa</taxon>
        <taxon>Podocopida</taxon>
        <taxon>Darwinulocopina</taxon>
        <taxon>Darwinuloidea</taxon>
        <taxon>Darwinulidae</taxon>
        <taxon>Darwinula</taxon>
    </lineage>
</organism>
<keyword evidence="3" id="KW-0677">Repeat</keyword>
<dbReference type="InterPro" id="IPR006149">
    <property type="entry name" value="EB_dom"/>
</dbReference>
<keyword evidence="4" id="KW-0106">Calcium</keyword>
<name>A0A7R8XEG7_9CRUS</name>
<dbReference type="Proteomes" id="UP000677054">
    <property type="component" value="Unassembled WGS sequence"/>
</dbReference>
<feature type="domain" description="EGF-like" evidence="7">
    <location>
        <begin position="189"/>
        <end position="202"/>
    </location>
</feature>
<dbReference type="Pfam" id="PF01683">
    <property type="entry name" value="EB"/>
    <property type="match status" value="1"/>
</dbReference>
<gene>
    <name evidence="8" type="ORF">DSTB1V02_LOCUS8882</name>
</gene>
<dbReference type="Gene3D" id="2.90.20.10">
    <property type="entry name" value="Plasmodium vivax P25 domain"/>
    <property type="match status" value="1"/>
</dbReference>
<protein>
    <recommendedName>
        <fullName evidence="7">EGF-like domain-containing protein</fullName>
    </recommendedName>
</protein>
<feature type="chain" id="PRO_5036209171" description="EGF-like domain-containing protein" evidence="6">
    <location>
        <begin position="18"/>
        <end position="482"/>
    </location>
</feature>
<evidence type="ECO:0000256" key="6">
    <source>
        <dbReference type="SAM" id="SignalP"/>
    </source>
</evidence>
<dbReference type="PROSITE" id="PS01186">
    <property type="entry name" value="EGF_2"/>
    <property type="match status" value="1"/>
</dbReference>
<evidence type="ECO:0000256" key="5">
    <source>
        <dbReference type="ARBA" id="ARBA00023180"/>
    </source>
</evidence>
<keyword evidence="1" id="KW-0245">EGF-like domain</keyword>
<dbReference type="EMBL" id="CAJPEV010002133">
    <property type="protein sequence ID" value="CAG0895793.1"/>
    <property type="molecule type" value="Genomic_DNA"/>
</dbReference>
<keyword evidence="9" id="KW-1185">Reference proteome</keyword>
<evidence type="ECO:0000256" key="2">
    <source>
        <dbReference type="ARBA" id="ARBA00022729"/>
    </source>
</evidence>
<sequence>MKVFAALCALVNLLVHAQEGRLGLGDHCIPGSVNCTVENSDCLGEPGSETCQCLEGYVEDADTCSIISERQGELGEECDPSLEELACLDPNAECPVNGPFPFCQCKEGFVEDAGICRLPNLGDECNPIEGCADENTECIEIGENWICDCIWGFLEEEGECKKATGVHCMDTTECVSNAECTGTSGAETCECVEGFLDDSGYCTQTGQCLAVIKKERSGLLTDGGHLLYDVSVSKALCIQALRAMDNAVHIWLRGAGTSTIYPRFIDLRFQDLRSTETGTERHAFPLERRRKQSGTFGSGCLSRSMTITTARDRMGQVPQRRWGGFPHWVRNAYLRLDVIPSIQSVQFLIPITSAAVKMDSWKTQATAVSFFVVVVEAGGSCTDTSDCVSYADCDDGTCTCRPGYIEELGQCKVPAGWSCSESHDCVSNAECTEDICTCLPGHEEVLGDCTKIPRGLGDDCEMDEDCNADLALECDDELKRCY</sequence>
<evidence type="ECO:0000256" key="3">
    <source>
        <dbReference type="ARBA" id="ARBA00022737"/>
    </source>
</evidence>
<reference evidence="8" key="1">
    <citation type="submission" date="2020-11" db="EMBL/GenBank/DDBJ databases">
        <authorList>
            <person name="Tran Van P."/>
        </authorList>
    </citation>
    <scope>NUCLEOTIDE SEQUENCE</scope>
</reference>
<evidence type="ECO:0000259" key="7">
    <source>
        <dbReference type="PROSITE" id="PS01186"/>
    </source>
</evidence>
<accession>A0A7R8XEG7</accession>
<dbReference type="AlphaFoldDB" id="A0A7R8XEG7"/>
<evidence type="ECO:0000256" key="4">
    <source>
        <dbReference type="ARBA" id="ARBA00022837"/>
    </source>
</evidence>
<keyword evidence="2 6" id="KW-0732">Signal</keyword>
<dbReference type="PANTHER" id="PTHR24039">
    <property type="entry name" value="FIBRILLIN-RELATED"/>
    <property type="match status" value="1"/>
</dbReference>
<feature type="signal peptide" evidence="6">
    <location>
        <begin position="1"/>
        <end position="17"/>
    </location>
</feature>
<evidence type="ECO:0000256" key="1">
    <source>
        <dbReference type="ARBA" id="ARBA00022536"/>
    </source>
</evidence>
<dbReference type="InterPro" id="IPR000742">
    <property type="entry name" value="EGF"/>
</dbReference>
<proteinExistence type="predicted"/>
<keyword evidence="5" id="KW-0325">Glycoprotein</keyword>